<proteinExistence type="predicted"/>
<feature type="compositionally biased region" description="Basic and acidic residues" evidence="1">
    <location>
        <begin position="98"/>
        <end position="124"/>
    </location>
</feature>
<evidence type="ECO:0000313" key="3">
    <source>
        <dbReference type="Proteomes" id="UP001500457"/>
    </source>
</evidence>
<sequence length="256" mass="27738">MVAGAGLGHEGGQPGHDQQVAAGALGAADAVEQLDLVELAAGDQHDVDAVLGDHALEIGQGPDVRGERGGGAVAAVVEEAGDREPVTRVTLEELDDVGGERAPADHERAVRDHPAPARREDEPRRRHPEHHQPEAGQDDQQERLDALALVAQREHRRDQRRSHEQPADDHRQLVEDREVQARPVTTPPHSSAIAMTAIASTAWTRCSSRTSARCVRRWCSRADPLSGSAESRKRERGSGVPDEVAHRRQPHGAEVR</sequence>
<dbReference type="Proteomes" id="UP001500457">
    <property type="component" value="Unassembled WGS sequence"/>
</dbReference>
<evidence type="ECO:0000256" key="1">
    <source>
        <dbReference type="SAM" id="MobiDB-lite"/>
    </source>
</evidence>
<feature type="region of interest" description="Disordered" evidence="1">
    <location>
        <begin position="77"/>
        <end position="190"/>
    </location>
</feature>
<feature type="region of interest" description="Disordered" evidence="1">
    <location>
        <begin position="219"/>
        <end position="256"/>
    </location>
</feature>
<protein>
    <submittedName>
        <fullName evidence="2">Uncharacterized protein</fullName>
    </submittedName>
</protein>
<feature type="compositionally biased region" description="Gly residues" evidence="1">
    <location>
        <begin position="1"/>
        <end position="14"/>
    </location>
</feature>
<evidence type="ECO:0000313" key="2">
    <source>
        <dbReference type="EMBL" id="GAA4864586.1"/>
    </source>
</evidence>
<comment type="caution">
    <text evidence="2">The sequence shown here is derived from an EMBL/GenBank/DDBJ whole genome shotgun (WGS) entry which is preliminary data.</text>
</comment>
<keyword evidence="3" id="KW-1185">Reference proteome</keyword>
<gene>
    <name evidence="2" type="ORF">GCM10023203_10630</name>
</gene>
<organism evidence="2 3">
    <name type="scientific">Actinomycetospora straminea</name>
    <dbReference type="NCBI Taxonomy" id="663607"/>
    <lineage>
        <taxon>Bacteria</taxon>
        <taxon>Bacillati</taxon>
        <taxon>Actinomycetota</taxon>
        <taxon>Actinomycetes</taxon>
        <taxon>Pseudonocardiales</taxon>
        <taxon>Pseudonocardiaceae</taxon>
        <taxon>Actinomycetospora</taxon>
    </lineage>
</organism>
<name>A0ABP9E6K5_9PSEU</name>
<dbReference type="EMBL" id="BAABHQ010000002">
    <property type="protein sequence ID" value="GAA4864586.1"/>
    <property type="molecule type" value="Genomic_DNA"/>
</dbReference>
<feature type="region of interest" description="Disordered" evidence="1">
    <location>
        <begin position="1"/>
        <end position="23"/>
    </location>
</feature>
<feature type="compositionally biased region" description="Basic and acidic residues" evidence="1">
    <location>
        <begin position="230"/>
        <end position="256"/>
    </location>
</feature>
<reference evidence="3" key="1">
    <citation type="journal article" date="2019" name="Int. J. Syst. Evol. Microbiol.">
        <title>The Global Catalogue of Microorganisms (GCM) 10K type strain sequencing project: providing services to taxonomists for standard genome sequencing and annotation.</title>
        <authorList>
            <consortium name="The Broad Institute Genomics Platform"/>
            <consortium name="The Broad Institute Genome Sequencing Center for Infectious Disease"/>
            <person name="Wu L."/>
            <person name="Ma J."/>
        </authorList>
    </citation>
    <scope>NUCLEOTIDE SEQUENCE [LARGE SCALE GENOMIC DNA]</scope>
    <source>
        <strain evidence="3">JCM 17983</strain>
    </source>
</reference>
<feature type="compositionally biased region" description="Basic and acidic residues" evidence="1">
    <location>
        <begin position="152"/>
        <end position="180"/>
    </location>
</feature>
<accession>A0ABP9E6K5</accession>